<dbReference type="RefSeq" id="WP_073711338.1">
    <property type="nucleotide sequence ID" value="NZ_MRWQ01000006.1"/>
</dbReference>
<keyword evidence="2" id="KW-1185">Reference proteome</keyword>
<dbReference type="InterPro" id="IPR050894">
    <property type="entry name" value="EfeM/EfeO_iron_uptake"/>
</dbReference>
<dbReference type="PANTHER" id="PTHR39192">
    <property type="entry name" value="IRON UPTAKE SYSTEM COMPONENT EFEO"/>
    <property type="match status" value="1"/>
</dbReference>
<evidence type="ECO:0000313" key="1">
    <source>
        <dbReference type="EMBL" id="OKL36613.1"/>
    </source>
</evidence>
<dbReference type="STRING" id="1714354.BLL40_07695"/>
<dbReference type="PANTHER" id="PTHR39192:SF1">
    <property type="entry name" value="IRON UPTAKE SYSTEM COMPONENT EFEO"/>
    <property type="match status" value="1"/>
</dbReference>
<dbReference type="Proteomes" id="UP000186524">
    <property type="component" value="Unassembled WGS sequence"/>
</dbReference>
<dbReference type="AlphaFoldDB" id="A0A1Q5P359"/>
<accession>A0A1Q5P359</accession>
<dbReference type="InterPro" id="IPR038352">
    <property type="entry name" value="Imelysin_sf"/>
</dbReference>
<organism evidence="1 2">
    <name type="scientific">Domibacillus mangrovi</name>
    <dbReference type="NCBI Taxonomy" id="1714354"/>
    <lineage>
        <taxon>Bacteria</taxon>
        <taxon>Bacillati</taxon>
        <taxon>Bacillota</taxon>
        <taxon>Bacilli</taxon>
        <taxon>Bacillales</taxon>
        <taxon>Bacillaceae</taxon>
        <taxon>Domibacillus</taxon>
    </lineage>
</organism>
<sequence>MLAVVSLAACGNDEVAEPIKANTALDLTGVKAEYCDYAIGEIDLFVTETEKFAEAVKTGDSKLAKTLYALARMHDEREEPIAEKYSAI</sequence>
<dbReference type="EMBL" id="MRWQ01000006">
    <property type="protein sequence ID" value="OKL36613.1"/>
    <property type="molecule type" value="Genomic_DNA"/>
</dbReference>
<evidence type="ECO:0000313" key="2">
    <source>
        <dbReference type="Proteomes" id="UP000186524"/>
    </source>
</evidence>
<protein>
    <submittedName>
        <fullName evidence="1">Uncharacterized protein</fullName>
    </submittedName>
</protein>
<comment type="caution">
    <text evidence="1">The sequence shown here is derived from an EMBL/GenBank/DDBJ whole genome shotgun (WGS) entry which is preliminary data.</text>
</comment>
<dbReference type="Gene3D" id="1.20.1420.20">
    <property type="entry name" value="M75 peptidase, HXXE motif"/>
    <property type="match status" value="1"/>
</dbReference>
<reference evidence="1 2" key="1">
    <citation type="submission" date="2016-12" db="EMBL/GenBank/DDBJ databases">
        <title>Domibacillus sp. SAOS 44 whole genome sequencing.</title>
        <authorList>
            <person name="Verma A."/>
            <person name="Krishnamurthi S."/>
        </authorList>
    </citation>
    <scope>NUCLEOTIDE SEQUENCE [LARGE SCALE GENOMIC DNA]</scope>
    <source>
        <strain evidence="1 2">SAOS 44</strain>
    </source>
</reference>
<proteinExistence type="predicted"/>
<name>A0A1Q5P359_9BACI</name>
<gene>
    <name evidence="1" type="ORF">BLL40_07695</name>
</gene>